<comment type="similarity">
    <text evidence="3">Belongs to the AB hydrolase superfamily. MenH family.</text>
</comment>
<dbReference type="HAMAP" id="MF_01660">
    <property type="entry name" value="MenH"/>
    <property type="match status" value="1"/>
</dbReference>
<dbReference type="Pfam" id="PF00561">
    <property type="entry name" value="Abhydrolase_1"/>
    <property type="match status" value="1"/>
</dbReference>
<accession>A0A318G1P3</accession>
<dbReference type="Proteomes" id="UP000247485">
    <property type="component" value="Unassembled WGS sequence"/>
</dbReference>
<comment type="function">
    <text evidence="3">Catalyzes a proton abstraction reaction that results in 2,5-elimination of pyruvate from 2-succinyl-5-enolpyruvyl-6-hydroxy-3-cyclohexene-1-carboxylate (SEPHCHC) and the formation of 2-succinyl-6-hydroxy-2,4-cyclohexadiene-1-carboxylate (SHCHC).</text>
</comment>
<dbReference type="RefSeq" id="WP_110272299.1">
    <property type="nucleotide sequence ID" value="NZ_QJJG01000001.1"/>
</dbReference>
<protein>
    <recommendedName>
        <fullName evidence="3 4">2-succinyl-6-hydroxy-2,4-cyclohexadiene-1-carboxylate synthase</fullName>
        <shortName evidence="3">SHCHC synthase</shortName>
        <ecNumber evidence="3 4">4.2.99.20</ecNumber>
    </recommendedName>
</protein>
<comment type="pathway">
    <text evidence="3">Quinol/quinone metabolism; 1,4-dihydroxy-2-naphthoate biosynthesis; 1,4-dihydroxy-2-naphthoate from chorismate: step 3/7.</text>
</comment>
<dbReference type="NCBIfam" id="TIGR03695">
    <property type="entry name" value="menH_SHCHC"/>
    <property type="match status" value="1"/>
</dbReference>
<gene>
    <name evidence="3" type="primary">menH</name>
    <name evidence="6" type="ORF">DET57_101293</name>
</gene>
<feature type="domain" description="AB hydrolase-1" evidence="5">
    <location>
        <begin position="15"/>
        <end position="239"/>
    </location>
</feature>
<dbReference type="NCBIfam" id="NF008340">
    <property type="entry name" value="PRK11126.1"/>
    <property type="match status" value="1"/>
</dbReference>
<dbReference type="EMBL" id="QJJG01000001">
    <property type="protein sequence ID" value="PXW49594.1"/>
    <property type="molecule type" value="Genomic_DNA"/>
</dbReference>
<dbReference type="PANTHER" id="PTHR42916">
    <property type="entry name" value="2-SUCCINYL-5-ENOLPYRUVYL-6-HYDROXY-3-CYCLOHEXENE-1-CARBOXYLATE SYNTHASE"/>
    <property type="match status" value="1"/>
</dbReference>
<evidence type="ECO:0000256" key="3">
    <source>
        <dbReference type="HAMAP-Rule" id="MF_01660"/>
    </source>
</evidence>
<evidence type="ECO:0000256" key="4">
    <source>
        <dbReference type="NCBIfam" id="TIGR03695"/>
    </source>
</evidence>
<proteinExistence type="inferred from homology"/>
<dbReference type="GO" id="GO:0009234">
    <property type="term" value="P:menaquinone biosynthetic process"/>
    <property type="evidence" value="ECO:0007669"/>
    <property type="project" value="UniProtKB-UniRule"/>
</dbReference>
<keyword evidence="2 3" id="KW-0456">Lyase</keyword>
<comment type="catalytic activity">
    <reaction evidence="3">
        <text>5-enolpyruvoyl-6-hydroxy-2-succinyl-cyclohex-3-ene-1-carboxylate = (1R,6R)-6-hydroxy-2-succinyl-cyclohexa-2,4-diene-1-carboxylate + pyruvate</text>
        <dbReference type="Rhea" id="RHEA:25597"/>
        <dbReference type="ChEBI" id="CHEBI:15361"/>
        <dbReference type="ChEBI" id="CHEBI:58689"/>
        <dbReference type="ChEBI" id="CHEBI:58818"/>
        <dbReference type="EC" id="4.2.99.20"/>
    </reaction>
</comment>
<comment type="pathway">
    <text evidence="3">Quinol/quinone metabolism; menaquinone biosynthesis.</text>
</comment>
<dbReference type="PANTHER" id="PTHR42916:SF1">
    <property type="entry name" value="PROTEIN PHYLLO, CHLOROPLASTIC"/>
    <property type="match status" value="1"/>
</dbReference>
<evidence type="ECO:0000259" key="5">
    <source>
        <dbReference type="Pfam" id="PF00561"/>
    </source>
</evidence>
<dbReference type="EC" id="4.2.99.20" evidence="3 4"/>
<organism evidence="6 7">
    <name type="scientific">Klebsiella oxytoca</name>
    <dbReference type="NCBI Taxonomy" id="571"/>
    <lineage>
        <taxon>Bacteria</taxon>
        <taxon>Pseudomonadati</taxon>
        <taxon>Pseudomonadota</taxon>
        <taxon>Gammaproteobacteria</taxon>
        <taxon>Enterobacterales</taxon>
        <taxon>Enterobacteriaceae</taxon>
        <taxon>Klebsiella/Raoultella group</taxon>
        <taxon>Klebsiella</taxon>
    </lineage>
</organism>
<evidence type="ECO:0000313" key="7">
    <source>
        <dbReference type="Proteomes" id="UP000247485"/>
    </source>
</evidence>
<evidence type="ECO:0000256" key="2">
    <source>
        <dbReference type="ARBA" id="ARBA00023239"/>
    </source>
</evidence>
<reference evidence="6 7" key="1">
    <citation type="submission" date="2018-05" db="EMBL/GenBank/DDBJ databases">
        <title>Freshwater and sediment microbial communities from various areas in North America, analyzing microbe dynamics in response to fracking.</title>
        <authorList>
            <person name="Lamendella R."/>
        </authorList>
    </citation>
    <scope>NUCLEOTIDE SEQUENCE [LARGE SCALE GENOMIC DNA]</scope>
    <source>
        <strain evidence="6 7">67</strain>
    </source>
</reference>
<dbReference type="SUPFAM" id="SSF53474">
    <property type="entry name" value="alpha/beta-Hydrolases"/>
    <property type="match status" value="1"/>
</dbReference>
<dbReference type="InterPro" id="IPR000073">
    <property type="entry name" value="AB_hydrolase_1"/>
</dbReference>
<dbReference type="UniPathway" id="UPA01057">
    <property type="reaction ID" value="UER00900"/>
</dbReference>
<sequence>MTLHAVAEQGLPGYPWLVFLHGFSGDSHEWRTLGQAFSAYPRLYLDLPGHGGSADIDVSGFADVCQLLNNTLNSYNILKYWLAGYSLGGRVAMVYASQPRKGLCGLIVEGGHPGLQDDNQRLLRLRSDAAWAERFRCEPLAQVFADWYQQPVFASLDEPQRAALVALRSRNNGSALAAMLLATSLGQQPDLRGALRSRDFPFHYLCGERDGKFRAIADELSATTHVINHAGHNAHRENPAAVVACLAQFLAS</sequence>
<evidence type="ECO:0000313" key="6">
    <source>
        <dbReference type="EMBL" id="PXW49594.1"/>
    </source>
</evidence>
<evidence type="ECO:0000256" key="1">
    <source>
        <dbReference type="ARBA" id="ARBA00022428"/>
    </source>
</evidence>
<dbReference type="InterPro" id="IPR029058">
    <property type="entry name" value="AB_hydrolase_fold"/>
</dbReference>
<keyword evidence="1 3" id="KW-0474">Menaquinone biosynthesis</keyword>
<dbReference type="InterPro" id="IPR022485">
    <property type="entry name" value="SHCHC_synthase_MenH"/>
</dbReference>
<name>A0A318G1P3_KLEOX</name>
<dbReference type="GO" id="GO:0070205">
    <property type="term" value="F:2-succinyl-6-hydroxy-2,4-cyclohexadiene-1-carboxylate synthase activity"/>
    <property type="evidence" value="ECO:0007669"/>
    <property type="project" value="UniProtKB-UniRule"/>
</dbReference>
<dbReference type="UniPathway" id="UPA00079"/>
<dbReference type="AlphaFoldDB" id="A0A318G1P3"/>
<comment type="caution">
    <text evidence="6">The sequence shown here is derived from an EMBL/GenBank/DDBJ whole genome shotgun (WGS) entry which is preliminary data.</text>
</comment>
<comment type="subunit">
    <text evidence="3">Monomer.</text>
</comment>
<dbReference type="Gene3D" id="3.40.50.1820">
    <property type="entry name" value="alpha/beta hydrolase"/>
    <property type="match status" value="1"/>
</dbReference>